<feature type="transmembrane region" description="Helical" evidence="6">
    <location>
        <begin position="313"/>
        <end position="333"/>
    </location>
</feature>
<dbReference type="GO" id="GO:0005886">
    <property type="term" value="C:plasma membrane"/>
    <property type="evidence" value="ECO:0007669"/>
    <property type="project" value="UniProtKB-SubCell"/>
</dbReference>
<dbReference type="Proteomes" id="UP000314285">
    <property type="component" value="Unassembled WGS sequence"/>
</dbReference>
<dbReference type="InterPro" id="IPR050833">
    <property type="entry name" value="Poly_Biosynth_Transport"/>
</dbReference>
<dbReference type="PANTHER" id="PTHR30250">
    <property type="entry name" value="PST FAMILY PREDICTED COLANIC ACID TRANSPORTER"/>
    <property type="match status" value="1"/>
</dbReference>
<feature type="transmembrane region" description="Helical" evidence="6">
    <location>
        <begin position="55"/>
        <end position="75"/>
    </location>
</feature>
<feature type="transmembrane region" description="Helical" evidence="6">
    <location>
        <begin position="193"/>
        <end position="212"/>
    </location>
</feature>
<dbReference type="RefSeq" id="WP_139880731.1">
    <property type="nucleotide sequence ID" value="NZ_VFBM01000013.1"/>
</dbReference>
<evidence type="ECO:0000256" key="5">
    <source>
        <dbReference type="ARBA" id="ARBA00023136"/>
    </source>
</evidence>
<feature type="transmembrane region" description="Helical" evidence="6">
    <location>
        <begin position="127"/>
        <end position="149"/>
    </location>
</feature>
<evidence type="ECO:0000256" key="3">
    <source>
        <dbReference type="ARBA" id="ARBA00022692"/>
    </source>
</evidence>
<feature type="transmembrane region" description="Helical" evidence="6">
    <location>
        <begin position="273"/>
        <end position="292"/>
    </location>
</feature>
<evidence type="ECO:0000313" key="8">
    <source>
        <dbReference type="Proteomes" id="UP000314285"/>
    </source>
</evidence>
<proteinExistence type="predicted"/>
<reference evidence="7 8" key="1">
    <citation type="submission" date="2019-06" db="EMBL/GenBank/DDBJ databases">
        <title>Genome of Acinetobacter radioresistens APH1, a phenol degrading strain.</title>
        <authorList>
            <person name="Liu Y."/>
        </authorList>
    </citation>
    <scope>NUCLEOTIDE SEQUENCE [LARGE SCALE GENOMIC DNA]</scope>
    <source>
        <strain evidence="7 8">APH1</strain>
    </source>
</reference>
<feature type="transmembrane region" description="Helical" evidence="6">
    <location>
        <begin position="87"/>
        <end position="107"/>
    </location>
</feature>
<feature type="transmembrane region" description="Helical" evidence="6">
    <location>
        <begin position="247"/>
        <end position="267"/>
    </location>
</feature>
<evidence type="ECO:0000256" key="4">
    <source>
        <dbReference type="ARBA" id="ARBA00022989"/>
    </source>
</evidence>
<evidence type="ECO:0000256" key="6">
    <source>
        <dbReference type="SAM" id="Phobius"/>
    </source>
</evidence>
<dbReference type="AlphaFoldDB" id="A0A8H2PTZ2"/>
<dbReference type="EMBL" id="VFBM01000013">
    <property type="protein sequence ID" value="TNX86271.1"/>
    <property type="molecule type" value="Genomic_DNA"/>
</dbReference>
<evidence type="ECO:0000256" key="1">
    <source>
        <dbReference type="ARBA" id="ARBA00004651"/>
    </source>
</evidence>
<feature type="transmembrane region" description="Helical" evidence="6">
    <location>
        <begin position="400"/>
        <end position="422"/>
    </location>
</feature>
<feature type="transmembrane region" description="Helical" evidence="6">
    <location>
        <begin position="21"/>
        <end position="43"/>
    </location>
</feature>
<dbReference type="Pfam" id="PF13440">
    <property type="entry name" value="Polysacc_synt_3"/>
    <property type="match status" value="1"/>
</dbReference>
<protein>
    <submittedName>
        <fullName evidence="7">Translocase</fullName>
    </submittedName>
</protein>
<name>A0A8H2PTZ2_ACIRA</name>
<feature type="transmembrane region" description="Helical" evidence="6">
    <location>
        <begin position="170"/>
        <end position="187"/>
    </location>
</feature>
<feature type="transmembrane region" description="Helical" evidence="6">
    <location>
        <begin position="345"/>
        <end position="367"/>
    </location>
</feature>
<keyword evidence="4 6" id="KW-1133">Transmembrane helix</keyword>
<sequence length="432" mass="48391">MNKIFLKLRTKLKTEDGFLKSVAVLVGGNTLAQVLTLLALPVLTRLYTPEDFSILAIYMSIVGLVGGVSCLRFEIAIPHPKQDIDALSLLVLALLSNFIFFIILLLLLCFFENSLVQIVSNTVVFDYLWLLPVGIFFSSFYNVFQYWAVRKKEFNIVAKSRISQSVTGNSTQILFGLIGGGIFGLLLGHILNLSAGIVSFLKYFFVNIKFIYKNLTLNKILENLKEYQNYPKYSTLEALANNAGIQLPIILIATFAIGAEAGFLMLATKVMAIPVKFIGSAVAQVFLGSAAEEYRKGTMKKYTVLCIKKIAKIGVFPLIVICSIAPLIFPYIFGQQWSRSGDMVIWMLPWFIMQLITSPISLSLNIIGLQKIALILQIIGFFLRTIGLLVIVKINTNILFEYYAVSSFIFYFIYFSVIIYCISYSDSKVVKV</sequence>
<evidence type="ECO:0000313" key="7">
    <source>
        <dbReference type="EMBL" id="TNX86271.1"/>
    </source>
</evidence>
<feature type="transmembrane region" description="Helical" evidence="6">
    <location>
        <begin position="374"/>
        <end position="394"/>
    </location>
</feature>
<organism evidence="7 8">
    <name type="scientific">Acinetobacter radioresistens</name>
    <dbReference type="NCBI Taxonomy" id="40216"/>
    <lineage>
        <taxon>Bacteria</taxon>
        <taxon>Pseudomonadati</taxon>
        <taxon>Pseudomonadota</taxon>
        <taxon>Gammaproteobacteria</taxon>
        <taxon>Moraxellales</taxon>
        <taxon>Moraxellaceae</taxon>
        <taxon>Acinetobacter</taxon>
    </lineage>
</organism>
<comment type="subcellular location">
    <subcellularLocation>
        <location evidence="1">Cell membrane</location>
        <topology evidence="1">Multi-pass membrane protein</topology>
    </subcellularLocation>
</comment>
<accession>A0A8H2PTZ2</accession>
<comment type="caution">
    <text evidence="7">The sequence shown here is derived from an EMBL/GenBank/DDBJ whole genome shotgun (WGS) entry which is preliminary data.</text>
</comment>
<keyword evidence="5 6" id="KW-0472">Membrane</keyword>
<dbReference type="PANTHER" id="PTHR30250:SF28">
    <property type="entry name" value="POLYSACCHARIDE BIOSYNTHESIS PROTEIN"/>
    <property type="match status" value="1"/>
</dbReference>
<keyword evidence="2" id="KW-1003">Cell membrane</keyword>
<evidence type="ECO:0000256" key="2">
    <source>
        <dbReference type="ARBA" id="ARBA00022475"/>
    </source>
</evidence>
<keyword evidence="3 6" id="KW-0812">Transmembrane</keyword>
<gene>
    <name evidence="7" type="ORF">FHY67_12740</name>
</gene>